<dbReference type="EMBL" id="JXAK01000057">
    <property type="protein sequence ID" value="KIL38589.1"/>
    <property type="molecule type" value="Genomic_DNA"/>
</dbReference>
<accession>A0ABR5AC17</accession>
<protein>
    <recommendedName>
        <fullName evidence="3">Radical SAM protein</fullName>
    </recommendedName>
</protein>
<reference evidence="1 2" key="1">
    <citation type="submission" date="2014-12" db="EMBL/GenBank/DDBJ databases">
        <title>Draft genome sequence of Paenibacillus kamchatkensis strain B-2647.</title>
        <authorList>
            <person name="Karlyshev A.V."/>
            <person name="Kudryashova E.B."/>
        </authorList>
    </citation>
    <scope>NUCLEOTIDE SEQUENCE [LARGE SCALE GENOMIC DNA]</scope>
    <source>
        <strain evidence="1 2">VKM B-2647</strain>
    </source>
</reference>
<gene>
    <name evidence="1" type="ORF">SD70_25610</name>
</gene>
<dbReference type="Proteomes" id="UP000031967">
    <property type="component" value="Unassembled WGS sequence"/>
</dbReference>
<proteinExistence type="predicted"/>
<name>A0ABR5AC17_9BACL</name>
<keyword evidence="2" id="KW-1185">Reference proteome</keyword>
<comment type="caution">
    <text evidence="1">The sequence shown here is derived from an EMBL/GenBank/DDBJ whole genome shotgun (WGS) entry which is preliminary data.</text>
</comment>
<dbReference type="RefSeq" id="WP_041050916.1">
    <property type="nucleotide sequence ID" value="NZ_JXAK01000057.1"/>
</dbReference>
<evidence type="ECO:0008006" key="3">
    <source>
        <dbReference type="Google" id="ProtNLM"/>
    </source>
</evidence>
<organism evidence="1 2">
    <name type="scientific">Gordoniibacillus kamchatkensis</name>
    <dbReference type="NCBI Taxonomy" id="1590651"/>
    <lineage>
        <taxon>Bacteria</taxon>
        <taxon>Bacillati</taxon>
        <taxon>Bacillota</taxon>
        <taxon>Bacilli</taxon>
        <taxon>Bacillales</taxon>
        <taxon>Paenibacillaceae</taxon>
        <taxon>Gordoniibacillus</taxon>
    </lineage>
</organism>
<sequence length="104" mass="12323">MKYAFVPDVRLGIPLPVLEVDWEDLSAAEQADILLQWEHIRGRIPNRIFELERVIIDKQSRLDREDDFPASCRLNSEIAELASTINDLHLWFRVNQEMEQKLHR</sequence>
<evidence type="ECO:0000313" key="1">
    <source>
        <dbReference type="EMBL" id="KIL38589.1"/>
    </source>
</evidence>
<evidence type="ECO:0000313" key="2">
    <source>
        <dbReference type="Proteomes" id="UP000031967"/>
    </source>
</evidence>